<proteinExistence type="predicted"/>
<protein>
    <submittedName>
        <fullName evidence="2">PepSY domain-containing protein</fullName>
    </submittedName>
</protein>
<name>A0AA41L246_9BURK</name>
<gene>
    <name evidence="2" type="ORF">KVP70_33385</name>
</gene>
<dbReference type="Pfam" id="PF03929">
    <property type="entry name" value="PepSY_TM"/>
    <property type="match status" value="1"/>
</dbReference>
<organism evidence="2 3">
    <name type="scientific">Duganella violaceipulchra</name>
    <dbReference type="NCBI Taxonomy" id="2849652"/>
    <lineage>
        <taxon>Bacteria</taxon>
        <taxon>Pseudomonadati</taxon>
        <taxon>Pseudomonadota</taxon>
        <taxon>Betaproteobacteria</taxon>
        <taxon>Burkholderiales</taxon>
        <taxon>Oxalobacteraceae</taxon>
        <taxon>Telluria group</taxon>
        <taxon>Duganella</taxon>
    </lineage>
</organism>
<comment type="caution">
    <text evidence="2">The sequence shown here is derived from an EMBL/GenBank/DDBJ whole genome shotgun (WGS) entry which is preliminary data.</text>
</comment>
<evidence type="ECO:0000256" key="1">
    <source>
        <dbReference type="SAM" id="MobiDB-lite"/>
    </source>
</evidence>
<feature type="region of interest" description="Disordered" evidence="1">
    <location>
        <begin position="1"/>
        <end position="20"/>
    </location>
</feature>
<accession>A0AA41L246</accession>
<feature type="non-terminal residue" evidence="2">
    <location>
        <position position="67"/>
    </location>
</feature>
<evidence type="ECO:0000313" key="2">
    <source>
        <dbReference type="EMBL" id="MBV6325796.1"/>
    </source>
</evidence>
<dbReference type="Proteomes" id="UP001155901">
    <property type="component" value="Unassembled WGS sequence"/>
</dbReference>
<dbReference type="RefSeq" id="WP_217946730.1">
    <property type="nucleotide sequence ID" value="NZ_JAHTGR010000145.1"/>
</dbReference>
<evidence type="ECO:0000313" key="3">
    <source>
        <dbReference type="Proteomes" id="UP001155901"/>
    </source>
</evidence>
<reference evidence="2" key="1">
    <citation type="submission" date="2021-07" db="EMBL/GenBank/DDBJ databases">
        <title>Characterization of violacein-producing bacteria and related species.</title>
        <authorList>
            <person name="Wilson H.S."/>
            <person name="De Leon M.E."/>
        </authorList>
    </citation>
    <scope>NUCLEOTIDE SEQUENCE</scope>
    <source>
        <strain evidence="2">HSC-15S17</strain>
    </source>
</reference>
<dbReference type="EMBL" id="JAHTGR010000145">
    <property type="protein sequence ID" value="MBV6325796.1"/>
    <property type="molecule type" value="Genomic_DNA"/>
</dbReference>
<sequence>MRSPDNSKLPSRSSGRWVSMSRPGNKIRASLFQVHSIAGLVLALLLALIALTGSVMSFEDEIVEHLN</sequence>
<dbReference type="InterPro" id="IPR005625">
    <property type="entry name" value="PepSY-ass_TM"/>
</dbReference>
<feature type="compositionally biased region" description="Polar residues" evidence="1">
    <location>
        <begin position="1"/>
        <end position="16"/>
    </location>
</feature>
<dbReference type="AlphaFoldDB" id="A0AA41L246"/>